<feature type="domain" description="Helicase-associated" evidence="1">
    <location>
        <begin position="215"/>
        <end position="283"/>
    </location>
</feature>
<evidence type="ECO:0000259" key="1">
    <source>
        <dbReference type="Pfam" id="PF03457"/>
    </source>
</evidence>
<dbReference type="PANTHER" id="PTHR33418">
    <property type="entry name" value="HELICASE-ASSOCIATED"/>
    <property type="match status" value="1"/>
</dbReference>
<dbReference type="Pfam" id="PF03457">
    <property type="entry name" value="HA"/>
    <property type="match status" value="2"/>
</dbReference>
<protein>
    <recommendedName>
        <fullName evidence="1">Helicase-associated domain-containing protein</fullName>
    </recommendedName>
</protein>
<dbReference type="AlphaFoldDB" id="A0AAD2FXE2"/>
<reference evidence="2" key="1">
    <citation type="submission" date="2023-08" db="EMBL/GenBank/DDBJ databases">
        <authorList>
            <person name="Audoor S."/>
            <person name="Bilcke G."/>
        </authorList>
    </citation>
    <scope>NUCLEOTIDE SEQUENCE</scope>
</reference>
<keyword evidence="3" id="KW-1185">Reference proteome</keyword>
<dbReference type="EMBL" id="CAKOGP040001903">
    <property type="protein sequence ID" value="CAJ1955944.1"/>
    <property type="molecule type" value="Genomic_DNA"/>
</dbReference>
<dbReference type="Gene3D" id="6.10.140.530">
    <property type="match status" value="2"/>
</dbReference>
<evidence type="ECO:0000313" key="2">
    <source>
        <dbReference type="EMBL" id="CAJ1955944.1"/>
    </source>
</evidence>
<evidence type="ECO:0000313" key="3">
    <source>
        <dbReference type="Proteomes" id="UP001295423"/>
    </source>
</evidence>
<accession>A0AAD2FXE2</accession>
<organism evidence="2 3">
    <name type="scientific">Cylindrotheca closterium</name>
    <dbReference type="NCBI Taxonomy" id="2856"/>
    <lineage>
        <taxon>Eukaryota</taxon>
        <taxon>Sar</taxon>
        <taxon>Stramenopiles</taxon>
        <taxon>Ochrophyta</taxon>
        <taxon>Bacillariophyta</taxon>
        <taxon>Bacillariophyceae</taxon>
        <taxon>Bacillariophycidae</taxon>
        <taxon>Bacillariales</taxon>
        <taxon>Bacillariaceae</taxon>
        <taxon>Cylindrotheca</taxon>
    </lineage>
</organism>
<feature type="domain" description="Helicase-associated" evidence="1">
    <location>
        <begin position="142"/>
        <end position="209"/>
    </location>
</feature>
<proteinExistence type="predicted"/>
<comment type="caution">
    <text evidence="2">The sequence shown here is derived from an EMBL/GenBank/DDBJ whole genome shotgun (WGS) entry which is preliminary data.</text>
</comment>
<gene>
    <name evidence="2" type="ORF">CYCCA115_LOCUS15996</name>
</gene>
<name>A0AAD2FXE2_9STRA</name>
<dbReference type="Proteomes" id="UP001295423">
    <property type="component" value="Unassembled WGS sequence"/>
</dbReference>
<dbReference type="PANTHER" id="PTHR33418:SF1">
    <property type="entry name" value="HELICASE-ASSOCIATED DOMAIN-CONTAINING PROTEIN"/>
    <property type="match status" value="1"/>
</dbReference>
<sequence>MHKNNDLQKQTYPPLSFSIVEFCNPPTIASSTPSFQSDVGVFEPIPLGAPHGSRQQAADSSAILKEALKVLLSQDCDHHHRASGSSSMNPSPLAVSLAADTRFKNEYNTIHPRTSSSCCDIPSQVEDESSMYTRDRFQARQTDQWESQFQLLQEFKRKHGHCRIPHTYIENQSLARWVKRQRHQYRQKLTGKNTTMTTRRIRALEGLGFVWDSHSASWEQRMSDLMEFRDKYGHCQVPTHYQENRKLATWVKCQRRQYKLLKAGSRTSTLTKDRLESLNNVGFEWRAKIGNTTVTNKI</sequence>
<dbReference type="InterPro" id="IPR005114">
    <property type="entry name" value="Helicase_assoc"/>
</dbReference>